<name>A0A6N8IWU8_9BURK</name>
<evidence type="ECO:0000256" key="3">
    <source>
        <dbReference type="ARBA" id="ARBA00022729"/>
    </source>
</evidence>
<dbReference type="GO" id="GO:0009279">
    <property type="term" value="C:cell outer membrane"/>
    <property type="evidence" value="ECO:0007669"/>
    <property type="project" value="UniProtKB-SubCell"/>
</dbReference>
<feature type="signal peptide" evidence="6">
    <location>
        <begin position="1"/>
        <end position="27"/>
    </location>
</feature>
<gene>
    <name evidence="7" type="ORF">GON04_13460</name>
</gene>
<dbReference type="PANTHER" id="PTHR38776:SF1">
    <property type="entry name" value="MLTA-INTERACTING PROTEIN-RELATED"/>
    <property type="match status" value="1"/>
</dbReference>
<evidence type="ECO:0000256" key="5">
    <source>
        <dbReference type="ARBA" id="ARBA00023237"/>
    </source>
</evidence>
<evidence type="ECO:0000313" key="7">
    <source>
        <dbReference type="EMBL" id="MVQ30463.1"/>
    </source>
</evidence>
<dbReference type="Proteomes" id="UP000469385">
    <property type="component" value="Unassembled WGS sequence"/>
</dbReference>
<evidence type="ECO:0000256" key="2">
    <source>
        <dbReference type="ARBA" id="ARBA00005722"/>
    </source>
</evidence>
<reference evidence="7 8" key="1">
    <citation type="submission" date="2019-12" db="EMBL/GenBank/DDBJ databases">
        <authorList>
            <person name="Huq M.A."/>
        </authorList>
    </citation>
    <scope>NUCLEOTIDE SEQUENCE [LARGE SCALE GENOMIC DNA]</scope>
    <source>
        <strain evidence="7 8">MAH-25</strain>
    </source>
</reference>
<keyword evidence="8" id="KW-1185">Reference proteome</keyword>
<protein>
    <submittedName>
        <fullName evidence="7">MipA/OmpV family protein</fullName>
    </submittedName>
</protein>
<feature type="chain" id="PRO_5026919858" evidence="6">
    <location>
        <begin position="28"/>
        <end position="277"/>
    </location>
</feature>
<keyword evidence="3 6" id="KW-0732">Signal</keyword>
<keyword evidence="5" id="KW-0998">Cell outer membrane</keyword>
<dbReference type="InterPro" id="IPR010583">
    <property type="entry name" value="MipA"/>
</dbReference>
<evidence type="ECO:0000256" key="4">
    <source>
        <dbReference type="ARBA" id="ARBA00023136"/>
    </source>
</evidence>
<keyword evidence="4" id="KW-0472">Membrane</keyword>
<comment type="subcellular location">
    <subcellularLocation>
        <location evidence="1">Cell outer membrane</location>
    </subcellularLocation>
</comment>
<accession>A0A6N8IWU8</accession>
<proteinExistence type="inferred from homology"/>
<dbReference type="RefSeq" id="WP_157398592.1">
    <property type="nucleotide sequence ID" value="NZ_WSEL01000006.1"/>
</dbReference>
<sequence length="277" mass="29300">MSGHTGPAWRRPAAVLLLAAAAGSADAAADPRWEVGAVALGVDQQAYPGASDRVRRGLLLPYFIYRGDVLRADREGAGLRAFRSRDLELDVSAAAAFGASATDVPARRGLEPLGTMVEVGPRLRWTLAGTREAGRWRLDLPLRAVFDLEHQLAHRGFVLQPGVAWDREGAAGWTINLTAGALLGDRRLASTYYGVPAAAALPGRPAYDARAGLVAWRLGATLSRPLGRDWRVFGFARIDSVAGAANRASPLVTQQTGGTLGLGVAYTWLRSAAAAVD</sequence>
<evidence type="ECO:0000313" key="8">
    <source>
        <dbReference type="Proteomes" id="UP000469385"/>
    </source>
</evidence>
<dbReference type="AlphaFoldDB" id="A0A6N8IWU8"/>
<evidence type="ECO:0000256" key="6">
    <source>
        <dbReference type="SAM" id="SignalP"/>
    </source>
</evidence>
<comment type="similarity">
    <text evidence="2">Belongs to the MipA/OmpV family.</text>
</comment>
<comment type="caution">
    <text evidence="7">The sequence shown here is derived from an EMBL/GenBank/DDBJ whole genome shotgun (WGS) entry which is preliminary data.</text>
</comment>
<evidence type="ECO:0000256" key="1">
    <source>
        <dbReference type="ARBA" id="ARBA00004442"/>
    </source>
</evidence>
<dbReference type="EMBL" id="WSEL01000006">
    <property type="protein sequence ID" value="MVQ30463.1"/>
    <property type="molecule type" value="Genomic_DNA"/>
</dbReference>
<dbReference type="PANTHER" id="PTHR38776">
    <property type="entry name" value="MLTA-INTERACTING PROTEIN-RELATED"/>
    <property type="match status" value="1"/>
</dbReference>
<dbReference type="Pfam" id="PF06629">
    <property type="entry name" value="MipA"/>
    <property type="match status" value="1"/>
</dbReference>
<organism evidence="7 8">
    <name type="scientific">Ramlibacter pinisoli</name>
    <dbReference type="NCBI Taxonomy" id="2682844"/>
    <lineage>
        <taxon>Bacteria</taxon>
        <taxon>Pseudomonadati</taxon>
        <taxon>Pseudomonadota</taxon>
        <taxon>Betaproteobacteria</taxon>
        <taxon>Burkholderiales</taxon>
        <taxon>Comamonadaceae</taxon>
        <taxon>Ramlibacter</taxon>
    </lineage>
</organism>